<evidence type="ECO:0000256" key="4">
    <source>
        <dbReference type="ARBA" id="ARBA00022840"/>
    </source>
</evidence>
<name>A0ABV4CTN3_9BACT</name>
<dbReference type="EC" id="3.6.4.-" evidence="8"/>
<evidence type="ECO:0000259" key="7">
    <source>
        <dbReference type="PROSITE" id="PS51194"/>
    </source>
</evidence>
<dbReference type="PANTHER" id="PTHR47959">
    <property type="entry name" value="ATP-DEPENDENT RNA HELICASE RHLE-RELATED"/>
    <property type="match status" value="1"/>
</dbReference>
<dbReference type="PROSITE" id="PS51194">
    <property type="entry name" value="HELICASE_CTER"/>
    <property type="match status" value="1"/>
</dbReference>
<dbReference type="SMART" id="SM00490">
    <property type="entry name" value="HELICc"/>
    <property type="match status" value="1"/>
</dbReference>
<comment type="caution">
    <text evidence="8">The sequence shown here is derived from an EMBL/GenBank/DDBJ whole genome shotgun (WGS) entry which is preliminary data.</text>
</comment>
<feature type="domain" description="Helicase ATP-binding" evidence="6">
    <location>
        <begin position="25"/>
        <end position="193"/>
    </location>
</feature>
<dbReference type="InterPro" id="IPR027417">
    <property type="entry name" value="P-loop_NTPase"/>
</dbReference>
<dbReference type="InterPro" id="IPR001650">
    <property type="entry name" value="Helicase_C-like"/>
</dbReference>
<dbReference type="InterPro" id="IPR050079">
    <property type="entry name" value="DEAD_box_RNA_helicase"/>
</dbReference>
<evidence type="ECO:0000256" key="3">
    <source>
        <dbReference type="ARBA" id="ARBA00022806"/>
    </source>
</evidence>
<dbReference type="Pfam" id="PF00271">
    <property type="entry name" value="Helicase_C"/>
    <property type="match status" value="1"/>
</dbReference>
<dbReference type="SUPFAM" id="SSF52540">
    <property type="entry name" value="P-loop containing nucleoside triphosphate hydrolases"/>
    <property type="match status" value="1"/>
</dbReference>
<dbReference type="GO" id="GO:0016787">
    <property type="term" value="F:hydrolase activity"/>
    <property type="evidence" value="ECO:0007669"/>
    <property type="project" value="UniProtKB-KW"/>
</dbReference>
<dbReference type="InterPro" id="IPR011545">
    <property type="entry name" value="DEAD/DEAH_box_helicase_dom"/>
</dbReference>
<reference evidence="8 9" key="1">
    <citation type="submission" date="2024-03" db="EMBL/GenBank/DDBJ databases">
        <title>Mouse gut bacterial collection (mGBC) of GemPharmatech.</title>
        <authorList>
            <person name="He Y."/>
            <person name="Dong L."/>
            <person name="Wu D."/>
            <person name="Gao X."/>
            <person name="Lin Z."/>
        </authorList>
    </citation>
    <scope>NUCLEOTIDE SEQUENCE [LARGE SCALE GENOMIC DNA]</scope>
    <source>
        <strain evidence="8 9">54-13</strain>
    </source>
</reference>
<dbReference type="Pfam" id="PF00270">
    <property type="entry name" value="DEAD"/>
    <property type="match status" value="1"/>
</dbReference>
<evidence type="ECO:0000313" key="8">
    <source>
        <dbReference type="EMBL" id="MEY8244754.1"/>
    </source>
</evidence>
<dbReference type="InterPro" id="IPR014001">
    <property type="entry name" value="Helicase_ATP-bd"/>
</dbReference>
<dbReference type="GO" id="GO:0004386">
    <property type="term" value="F:helicase activity"/>
    <property type="evidence" value="ECO:0007669"/>
    <property type="project" value="UniProtKB-KW"/>
</dbReference>
<dbReference type="CDD" id="cd00268">
    <property type="entry name" value="DEADc"/>
    <property type="match status" value="1"/>
</dbReference>
<accession>A0ABV4CTN3</accession>
<gene>
    <name evidence="8" type="ORF">AAK873_03855</name>
</gene>
<dbReference type="RefSeq" id="WP_369863234.1">
    <property type="nucleotide sequence ID" value="NZ_JBCLPP010000008.1"/>
</dbReference>
<dbReference type="Proteomes" id="UP001565200">
    <property type="component" value="Unassembled WGS sequence"/>
</dbReference>
<evidence type="ECO:0000256" key="2">
    <source>
        <dbReference type="ARBA" id="ARBA00022801"/>
    </source>
</evidence>
<organism evidence="8 9">
    <name type="scientific">Heminiphilus faecis</name>
    <dbReference type="NCBI Taxonomy" id="2601703"/>
    <lineage>
        <taxon>Bacteria</taxon>
        <taxon>Pseudomonadati</taxon>
        <taxon>Bacteroidota</taxon>
        <taxon>Bacteroidia</taxon>
        <taxon>Bacteroidales</taxon>
        <taxon>Muribaculaceae</taxon>
        <taxon>Heminiphilus</taxon>
    </lineage>
</organism>
<feature type="domain" description="Helicase C-terminal" evidence="7">
    <location>
        <begin position="219"/>
        <end position="367"/>
    </location>
</feature>
<evidence type="ECO:0000313" key="9">
    <source>
        <dbReference type="Proteomes" id="UP001565200"/>
    </source>
</evidence>
<evidence type="ECO:0000259" key="6">
    <source>
        <dbReference type="PROSITE" id="PS51192"/>
    </source>
</evidence>
<keyword evidence="3 8" id="KW-0347">Helicase</keyword>
<dbReference type="SMART" id="SM00487">
    <property type="entry name" value="DEXDc"/>
    <property type="match status" value="1"/>
</dbReference>
<dbReference type="EMBL" id="JBCLPP010000008">
    <property type="protein sequence ID" value="MEY8244754.1"/>
    <property type="molecule type" value="Genomic_DNA"/>
</dbReference>
<keyword evidence="1" id="KW-0547">Nucleotide-binding</keyword>
<evidence type="ECO:0000256" key="5">
    <source>
        <dbReference type="ARBA" id="ARBA00038437"/>
    </source>
</evidence>
<keyword evidence="2 8" id="KW-0378">Hydrolase</keyword>
<protein>
    <submittedName>
        <fullName evidence="8">DEAD/DEAH box helicase</fullName>
        <ecNumber evidence="8">3.6.4.-</ecNumber>
    </submittedName>
</protein>
<keyword evidence="9" id="KW-1185">Reference proteome</keyword>
<dbReference type="Gene3D" id="3.30.70.330">
    <property type="match status" value="1"/>
</dbReference>
<proteinExistence type="inferred from homology"/>
<dbReference type="CDD" id="cd12252">
    <property type="entry name" value="RRM_DbpA"/>
    <property type="match status" value="1"/>
</dbReference>
<evidence type="ECO:0000256" key="1">
    <source>
        <dbReference type="ARBA" id="ARBA00022741"/>
    </source>
</evidence>
<dbReference type="InterPro" id="IPR005580">
    <property type="entry name" value="DbpA/CsdA_RNA-bd_dom"/>
</dbReference>
<dbReference type="Pfam" id="PF03880">
    <property type="entry name" value="DbpA"/>
    <property type="match status" value="1"/>
</dbReference>
<dbReference type="InterPro" id="IPR012677">
    <property type="entry name" value="Nucleotide-bd_a/b_plait_sf"/>
</dbReference>
<dbReference type="Gene3D" id="3.40.50.300">
    <property type="entry name" value="P-loop containing nucleotide triphosphate hydrolases"/>
    <property type="match status" value="2"/>
</dbReference>
<dbReference type="PROSITE" id="PS51192">
    <property type="entry name" value="HELICASE_ATP_BIND_1"/>
    <property type="match status" value="1"/>
</dbReference>
<comment type="similarity">
    <text evidence="5">Belongs to the DEAD box helicase family.</text>
</comment>
<dbReference type="InterPro" id="IPR044742">
    <property type="entry name" value="DEAD/DEAH_RhlB"/>
</dbReference>
<dbReference type="PANTHER" id="PTHR47959:SF1">
    <property type="entry name" value="ATP-DEPENDENT RNA HELICASE DBPA"/>
    <property type="match status" value="1"/>
</dbReference>
<keyword evidence="4" id="KW-0067">ATP-binding</keyword>
<dbReference type="CDD" id="cd18787">
    <property type="entry name" value="SF2_C_DEAD"/>
    <property type="match status" value="1"/>
</dbReference>
<sequence length="439" mass="48560">MKQSVIIDNIKSRLGIETLNPMQHEVMNSGARDMLLLSPTGSGKTVAFAIALLQTLGKPSADVKAVIIAPSRELVMQIYNVVRDIATGYKTVALYGGHSMTDEKNSLSPAPDIIVATPGRLLDHINRKHVDLYTARVLVLDEYDKSLELGFHDEMRRIVRTMPNLSRTILTSATRLQDMPEFLKLRSPETFDFLSSADKPRRRMDIVQVESPARDKIDTLVDLLHSLDNGRVIIFVNHRESADRVCRHLKEAGLPVGLYHGALDQPDREKAVDLLNNGTTPILVSTDLGARGLDIDSVQSIIHYHMPLTKETWTHRNGRTARVDARGTVYVLTSEADNIPEYVTFDRAYVPTGHSSDPIKASSATLYFNSGKKEKISRGDIAGFLIKQGGLVSDEVGRIIVKDHSAIAAVPVDKAAALLRTIASERLKGKRVRISLLRP</sequence>